<dbReference type="Proteomes" id="UP001596107">
    <property type="component" value="Unassembled WGS sequence"/>
</dbReference>
<evidence type="ECO:0000313" key="2">
    <source>
        <dbReference type="EMBL" id="MFC5585021.1"/>
    </source>
</evidence>
<name>A0ABW0T8S3_9HYPH</name>
<dbReference type="InterPro" id="IPR010642">
    <property type="entry name" value="Invasion_prot_B"/>
</dbReference>
<proteinExistence type="predicted"/>
<feature type="signal peptide" evidence="1">
    <location>
        <begin position="1"/>
        <end position="23"/>
    </location>
</feature>
<dbReference type="Gene3D" id="2.60.40.1880">
    <property type="entry name" value="Invasion associated locus B (IalB) protein"/>
    <property type="match status" value="1"/>
</dbReference>
<dbReference type="InterPro" id="IPR038696">
    <property type="entry name" value="IalB_sf"/>
</dbReference>
<dbReference type="EMBL" id="JBHSNB010000001">
    <property type="protein sequence ID" value="MFC5585021.1"/>
    <property type="molecule type" value="Genomic_DNA"/>
</dbReference>
<dbReference type="Pfam" id="PF06776">
    <property type="entry name" value="IalB"/>
    <property type="match status" value="1"/>
</dbReference>
<evidence type="ECO:0000313" key="3">
    <source>
        <dbReference type="Proteomes" id="UP001596107"/>
    </source>
</evidence>
<sequence length="177" mass="18540">MPNTRNLLAAIVTFLLLTSTTLAQENGLPGNASSLREGHGDWQVACSVAEGKVRCAMSQIQVGENRRRALSIELVTNNDAHAASGALVLPFGLDLASGVSYRLDEGDAGAVQPFRTCLPVGCIVDIAFDADTVASLRTGNKLNVIATADGGQEFIFSISLAGFSSAYDRVIALAEVE</sequence>
<dbReference type="RefSeq" id="WP_223019233.1">
    <property type="nucleotide sequence ID" value="NZ_CP078143.1"/>
</dbReference>
<keyword evidence="3" id="KW-1185">Reference proteome</keyword>
<organism evidence="2 3">
    <name type="scientific">Nitratireductor kimnyeongensis</name>
    <dbReference type="NCBI Taxonomy" id="430679"/>
    <lineage>
        <taxon>Bacteria</taxon>
        <taxon>Pseudomonadati</taxon>
        <taxon>Pseudomonadota</taxon>
        <taxon>Alphaproteobacteria</taxon>
        <taxon>Hyphomicrobiales</taxon>
        <taxon>Phyllobacteriaceae</taxon>
        <taxon>Nitratireductor</taxon>
    </lineage>
</organism>
<feature type="chain" id="PRO_5046674769" evidence="1">
    <location>
        <begin position="24"/>
        <end position="177"/>
    </location>
</feature>
<gene>
    <name evidence="2" type="ORF">ACFPOD_07860</name>
</gene>
<reference evidence="3" key="1">
    <citation type="journal article" date="2019" name="Int. J. Syst. Evol. Microbiol.">
        <title>The Global Catalogue of Microorganisms (GCM) 10K type strain sequencing project: providing services to taxonomists for standard genome sequencing and annotation.</title>
        <authorList>
            <consortium name="The Broad Institute Genomics Platform"/>
            <consortium name="The Broad Institute Genome Sequencing Center for Infectious Disease"/>
            <person name="Wu L."/>
            <person name="Ma J."/>
        </authorList>
    </citation>
    <scope>NUCLEOTIDE SEQUENCE [LARGE SCALE GENOMIC DNA]</scope>
    <source>
        <strain evidence="3">JCM 3366</strain>
    </source>
</reference>
<evidence type="ECO:0000256" key="1">
    <source>
        <dbReference type="SAM" id="SignalP"/>
    </source>
</evidence>
<keyword evidence="1" id="KW-0732">Signal</keyword>
<comment type="caution">
    <text evidence="2">The sequence shown here is derived from an EMBL/GenBank/DDBJ whole genome shotgun (WGS) entry which is preliminary data.</text>
</comment>
<accession>A0ABW0T8S3</accession>
<protein>
    <submittedName>
        <fullName evidence="2">Invasion associated locus B family protein</fullName>
    </submittedName>
</protein>